<evidence type="ECO:0000256" key="5">
    <source>
        <dbReference type="ARBA" id="ARBA00022884"/>
    </source>
</evidence>
<dbReference type="Proteomes" id="UP000005741">
    <property type="component" value="Chromosome"/>
</dbReference>
<evidence type="ECO:0000313" key="8">
    <source>
        <dbReference type="Proteomes" id="UP000005741"/>
    </source>
</evidence>
<keyword evidence="6" id="KW-0346">Stress response</keyword>
<dbReference type="InterPro" id="IPR012933">
    <property type="entry name" value="HicA_mRNA_interferase"/>
</dbReference>
<protein>
    <submittedName>
        <fullName evidence="7">YcfA family protein</fullName>
    </submittedName>
</protein>
<keyword evidence="4" id="KW-0378">Hydrolase</keyword>
<accession>H1YZV6</accession>
<keyword evidence="1" id="KW-1277">Toxin-antitoxin system</keyword>
<evidence type="ECO:0000256" key="3">
    <source>
        <dbReference type="ARBA" id="ARBA00022759"/>
    </source>
</evidence>
<dbReference type="RefSeq" id="WP_004076000.1">
    <property type="nucleotide sequence ID" value="NZ_CM001436.1"/>
</dbReference>
<evidence type="ECO:0000256" key="2">
    <source>
        <dbReference type="ARBA" id="ARBA00022722"/>
    </source>
</evidence>
<gene>
    <name evidence="7" type="ORF">Metlim_0217</name>
</gene>
<keyword evidence="2" id="KW-0540">Nuclease</keyword>
<keyword evidence="5" id="KW-0694">RNA-binding</keyword>
<evidence type="ECO:0000313" key="7">
    <source>
        <dbReference type="EMBL" id="EHQ34368.1"/>
    </source>
</evidence>
<dbReference type="Gene3D" id="3.30.920.30">
    <property type="entry name" value="Hypothetical protein"/>
    <property type="match status" value="1"/>
</dbReference>
<dbReference type="STRING" id="937775.Metlim_0217"/>
<dbReference type="SUPFAM" id="SSF54786">
    <property type="entry name" value="YcfA/nrd intein domain"/>
    <property type="match status" value="1"/>
</dbReference>
<dbReference type="EMBL" id="CM001436">
    <property type="protein sequence ID" value="EHQ34368.1"/>
    <property type="molecule type" value="Genomic_DNA"/>
</dbReference>
<dbReference type="InParanoid" id="H1YZV6"/>
<sequence>MKLPRISGEKVVKALKKAGLEPVDVRGSHHYFHNQKNGAIVTVHSGKIPPPKTLQSILSQAGLTTEELREPL</sequence>
<dbReference type="InterPro" id="IPR038570">
    <property type="entry name" value="HicA_sf"/>
</dbReference>
<dbReference type="Pfam" id="PF07927">
    <property type="entry name" value="HicA_toxin"/>
    <property type="match status" value="1"/>
</dbReference>
<keyword evidence="8" id="KW-1185">Reference proteome</keyword>
<organism evidence="7 8">
    <name type="scientific">Methanoplanus limicola DSM 2279</name>
    <dbReference type="NCBI Taxonomy" id="937775"/>
    <lineage>
        <taxon>Archaea</taxon>
        <taxon>Methanobacteriati</taxon>
        <taxon>Methanobacteriota</taxon>
        <taxon>Stenosarchaea group</taxon>
        <taxon>Methanomicrobia</taxon>
        <taxon>Methanomicrobiales</taxon>
        <taxon>Methanomicrobiaceae</taxon>
        <taxon>Methanoplanus</taxon>
    </lineage>
</organism>
<dbReference type="GO" id="GO:0004519">
    <property type="term" value="F:endonuclease activity"/>
    <property type="evidence" value="ECO:0007669"/>
    <property type="project" value="UniProtKB-KW"/>
</dbReference>
<dbReference type="HOGENOM" id="CLU_164851_6_4_2"/>
<dbReference type="AlphaFoldDB" id="H1YZV6"/>
<keyword evidence="3" id="KW-0255">Endonuclease</keyword>
<dbReference type="GO" id="GO:0016787">
    <property type="term" value="F:hydrolase activity"/>
    <property type="evidence" value="ECO:0007669"/>
    <property type="project" value="UniProtKB-KW"/>
</dbReference>
<evidence type="ECO:0000256" key="4">
    <source>
        <dbReference type="ARBA" id="ARBA00022801"/>
    </source>
</evidence>
<name>H1YZV6_9EURY</name>
<reference evidence="7 8" key="1">
    <citation type="submission" date="2011-10" db="EMBL/GenBank/DDBJ databases">
        <title>The Improved High-Quality Draft genome of Methanoplanus limicola DSM 2279.</title>
        <authorList>
            <consortium name="US DOE Joint Genome Institute (JGI-PGF)"/>
            <person name="Lucas S."/>
            <person name="Copeland A."/>
            <person name="Lapidus A."/>
            <person name="Glavina del Rio T."/>
            <person name="Dalin E."/>
            <person name="Tice H."/>
            <person name="Bruce D."/>
            <person name="Goodwin L."/>
            <person name="Pitluck S."/>
            <person name="Peters L."/>
            <person name="Mikhailova N."/>
            <person name="Lu M."/>
            <person name="Kyrpides N."/>
            <person name="Mavromatis K."/>
            <person name="Ivanova N."/>
            <person name="Markowitz V."/>
            <person name="Cheng J.-F."/>
            <person name="Hugenholtz P."/>
            <person name="Woyke T."/>
            <person name="Wu D."/>
            <person name="Wirth R."/>
            <person name="Brambilla E.-M."/>
            <person name="Klenk H.-P."/>
            <person name="Eisen J.A."/>
        </authorList>
    </citation>
    <scope>NUCLEOTIDE SEQUENCE [LARGE SCALE GENOMIC DNA]</scope>
    <source>
        <strain evidence="7 8">DSM 2279</strain>
    </source>
</reference>
<dbReference type="OrthoDB" id="7619at2157"/>
<evidence type="ECO:0000256" key="1">
    <source>
        <dbReference type="ARBA" id="ARBA00022649"/>
    </source>
</evidence>
<dbReference type="GO" id="GO:0003729">
    <property type="term" value="F:mRNA binding"/>
    <property type="evidence" value="ECO:0007669"/>
    <property type="project" value="InterPro"/>
</dbReference>
<evidence type="ECO:0000256" key="6">
    <source>
        <dbReference type="ARBA" id="ARBA00023016"/>
    </source>
</evidence>
<proteinExistence type="predicted"/>